<reference evidence="2 3" key="1">
    <citation type="submission" date="2020-08" db="EMBL/GenBank/DDBJ databases">
        <authorList>
            <person name="Newling K."/>
            <person name="Davey J."/>
            <person name="Forrester S."/>
        </authorList>
    </citation>
    <scope>NUCLEOTIDE SEQUENCE [LARGE SCALE GENOMIC DNA]</scope>
    <source>
        <strain evidence="3">Crithidia deanei Carvalho (ATCC PRA-265)</strain>
    </source>
</reference>
<sequence length="221" mass="25117">MNSMKGKSAMLMTKGILDMRSDPAPRLVASILTFQHPDTKKEVTLYPIPNVASKAYLARALNADYLSEKYDKVLWEDGRLPFRVGTAASQKSIILKKLFPFFSIRPSAVNGEKFDGCVLRDPVESRMAYQGILDELDPPVDARARRGMSRIDTYPEGTRVAVPWGVYHMPYFRYSLLKNGYVQLSVEEQEVFGLRQIMGIFLFSTLFALVSTMLFVSLFFY</sequence>
<dbReference type="Proteomes" id="UP000515908">
    <property type="component" value="Chromosome 13"/>
</dbReference>
<gene>
    <name evidence="2" type="ORF">ADEAN_000663400</name>
</gene>
<accession>S9WRX5</accession>
<feature type="transmembrane region" description="Helical" evidence="1">
    <location>
        <begin position="200"/>
        <end position="220"/>
    </location>
</feature>
<dbReference type="OrthoDB" id="239821at2759"/>
<keyword evidence="1" id="KW-0472">Membrane</keyword>
<evidence type="ECO:0000313" key="2">
    <source>
        <dbReference type="EMBL" id="CAD2219141.1"/>
    </source>
</evidence>
<evidence type="ECO:0000313" key="3">
    <source>
        <dbReference type="Proteomes" id="UP000515908"/>
    </source>
</evidence>
<keyword evidence="1" id="KW-0812">Transmembrane</keyword>
<evidence type="ECO:0000256" key="1">
    <source>
        <dbReference type="SAM" id="Phobius"/>
    </source>
</evidence>
<keyword evidence="1" id="KW-1133">Transmembrane helix</keyword>
<keyword evidence="3" id="KW-1185">Reference proteome</keyword>
<dbReference type="EMBL" id="LR877157">
    <property type="protein sequence ID" value="CAD2219141.1"/>
    <property type="molecule type" value="Genomic_DNA"/>
</dbReference>
<dbReference type="VEuPathDB" id="TriTrypDB:ADEAN_000663400"/>
<protein>
    <submittedName>
        <fullName evidence="2">Uncharacterized protein</fullName>
    </submittedName>
</protein>
<name>S9WRX5_9TRYP</name>
<organism evidence="2 3">
    <name type="scientific">Angomonas deanei</name>
    <dbReference type="NCBI Taxonomy" id="59799"/>
    <lineage>
        <taxon>Eukaryota</taxon>
        <taxon>Discoba</taxon>
        <taxon>Euglenozoa</taxon>
        <taxon>Kinetoplastea</taxon>
        <taxon>Metakinetoplastina</taxon>
        <taxon>Trypanosomatida</taxon>
        <taxon>Trypanosomatidae</taxon>
        <taxon>Strigomonadinae</taxon>
        <taxon>Angomonas</taxon>
    </lineage>
</organism>
<proteinExistence type="predicted"/>
<dbReference type="AlphaFoldDB" id="S9WRX5"/>